<sequence>MQKRARLSPLSATSSHNSKTRGELKVDTDELTRDARRLLSESVSPNTVRAMRADLKVYQKAGGCLPATDTEIANYLSAQNSLGKAPATIERYANSLHMWHRYHDLPSPVKTMAVRSVIRGIKRSRDMRQASAPALRLKELHTLLDSLDLETLYGLRDAAMFALAFYGACRRSEVVAITVDDIEWRPEGIIVTVHHSKTNKSGRVETKSIVRASTSTPYCPVRILELWLQASGIKRGAVFRAVSLAGRIGAGRLSAQVVHLRMQKALQTAGLTAKGYSPHSFRAGFITEAHLRGRSDVQIKRVSGHRDQRTFEQYIRIADAFEDNANDFFSLDE</sequence>
<dbReference type="GO" id="GO:0006310">
    <property type="term" value="P:DNA recombination"/>
    <property type="evidence" value="ECO:0007669"/>
    <property type="project" value="UniProtKB-KW"/>
</dbReference>
<dbReference type="PROSITE" id="PS51900">
    <property type="entry name" value="CB"/>
    <property type="match status" value="1"/>
</dbReference>
<keyword evidence="9" id="KW-1185">Reference proteome</keyword>
<keyword evidence="2 4" id="KW-0238">DNA-binding</keyword>
<dbReference type="PANTHER" id="PTHR34605">
    <property type="entry name" value="PHAGE_INTEGRASE DOMAIN-CONTAINING PROTEIN"/>
    <property type="match status" value="1"/>
</dbReference>
<dbReference type="RefSeq" id="WP_244511373.1">
    <property type="nucleotide sequence ID" value="NZ_FNII01000019.1"/>
</dbReference>
<dbReference type="InterPro" id="IPR011010">
    <property type="entry name" value="DNA_brk_join_enz"/>
</dbReference>
<dbReference type="InterPro" id="IPR052925">
    <property type="entry name" value="Phage_Integrase-like_Recomb"/>
</dbReference>
<dbReference type="PANTHER" id="PTHR34605:SF3">
    <property type="entry name" value="P CELL-TYPE AGGLUTINATION PROTEIN MAP4-LIKE-RELATED"/>
    <property type="match status" value="1"/>
</dbReference>
<dbReference type="GO" id="GO:0015074">
    <property type="term" value="P:DNA integration"/>
    <property type="evidence" value="ECO:0007669"/>
    <property type="project" value="UniProtKB-KW"/>
</dbReference>
<accession>A0A1H0IBP6</accession>
<evidence type="ECO:0000256" key="3">
    <source>
        <dbReference type="ARBA" id="ARBA00023172"/>
    </source>
</evidence>
<dbReference type="InterPro" id="IPR044068">
    <property type="entry name" value="CB"/>
</dbReference>
<dbReference type="InterPro" id="IPR013762">
    <property type="entry name" value="Integrase-like_cat_sf"/>
</dbReference>
<evidence type="ECO:0000256" key="1">
    <source>
        <dbReference type="ARBA" id="ARBA00022908"/>
    </source>
</evidence>
<dbReference type="InterPro" id="IPR010998">
    <property type="entry name" value="Integrase_recombinase_N"/>
</dbReference>
<evidence type="ECO:0000256" key="4">
    <source>
        <dbReference type="PROSITE-ProRule" id="PRU01248"/>
    </source>
</evidence>
<keyword evidence="1" id="KW-0229">DNA integration</keyword>
<dbReference type="InterPro" id="IPR002104">
    <property type="entry name" value="Integrase_catalytic"/>
</dbReference>
<proteinExistence type="predicted"/>
<feature type="domain" description="Core-binding (CB)" evidence="7">
    <location>
        <begin position="29"/>
        <end position="104"/>
    </location>
</feature>
<evidence type="ECO:0000313" key="8">
    <source>
        <dbReference type="EMBL" id="SDO28521.1"/>
    </source>
</evidence>
<protein>
    <submittedName>
        <fullName evidence="8">Site-specific recombinase XerD</fullName>
    </submittedName>
</protein>
<evidence type="ECO:0000256" key="2">
    <source>
        <dbReference type="ARBA" id="ARBA00023125"/>
    </source>
</evidence>
<dbReference type="CDD" id="cd00799">
    <property type="entry name" value="INT_Cre_C"/>
    <property type="match status" value="1"/>
</dbReference>
<evidence type="ECO:0000259" key="6">
    <source>
        <dbReference type="PROSITE" id="PS51898"/>
    </source>
</evidence>
<feature type="region of interest" description="Disordered" evidence="5">
    <location>
        <begin position="1"/>
        <end position="28"/>
    </location>
</feature>
<evidence type="ECO:0000313" key="9">
    <source>
        <dbReference type="Proteomes" id="UP000199677"/>
    </source>
</evidence>
<evidence type="ECO:0000259" key="7">
    <source>
        <dbReference type="PROSITE" id="PS51900"/>
    </source>
</evidence>
<evidence type="ECO:0000256" key="5">
    <source>
        <dbReference type="SAM" id="MobiDB-lite"/>
    </source>
</evidence>
<dbReference type="SUPFAM" id="SSF56349">
    <property type="entry name" value="DNA breaking-rejoining enzymes"/>
    <property type="match status" value="1"/>
</dbReference>
<reference evidence="9" key="1">
    <citation type="submission" date="2016-10" db="EMBL/GenBank/DDBJ databases">
        <authorList>
            <person name="Varghese N."/>
            <person name="Submissions S."/>
        </authorList>
    </citation>
    <scope>NUCLEOTIDE SEQUENCE [LARGE SCALE GENOMIC DNA]</scope>
    <source>
        <strain evidence="9">CGMCC 1.6494</strain>
    </source>
</reference>
<keyword evidence="3" id="KW-0233">DNA recombination</keyword>
<dbReference type="Proteomes" id="UP000199677">
    <property type="component" value="Unassembled WGS sequence"/>
</dbReference>
<dbReference type="EMBL" id="FNII01000019">
    <property type="protein sequence ID" value="SDO28521.1"/>
    <property type="molecule type" value="Genomic_DNA"/>
</dbReference>
<dbReference type="PROSITE" id="PS51898">
    <property type="entry name" value="TYR_RECOMBINASE"/>
    <property type="match status" value="1"/>
</dbReference>
<name>A0A1H0IBP6_9GAMM</name>
<dbReference type="GO" id="GO:0003677">
    <property type="term" value="F:DNA binding"/>
    <property type="evidence" value="ECO:0007669"/>
    <property type="project" value="UniProtKB-UniRule"/>
</dbReference>
<dbReference type="Gene3D" id="1.10.150.130">
    <property type="match status" value="1"/>
</dbReference>
<organism evidence="8 9">
    <name type="scientific">Vreelandella arcis</name>
    <dbReference type="NCBI Taxonomy" id="416873"/>
    <lineage>
        <taxon>Bacteria</taxon>
        <taxon>Pseudomonadati</taxon>
        <taxon>Pseudomonadota</taxon>
        <taxon>Gammaproteobacteria</taxon>
        <taxon>Oceanospirillales</taxon>
        <taxon>Halomonadaceae</taxon>
        <taxon>Vreelandella</taxon>
    </lineage>
</organism>
<gene>
    <name evidence="8" type="ORF">SAMN04487951_11926</name>
</gene>
<dbReference type="Gene3D" id="1.10.443.10">
    <property type="entry name" value="Intergrase catalytic core"/>
    <property type="match status" value="1"/>
</dbReference>
<dbReference type="SUPFAM" id="SSF47823">
    <property type="entry name" value="lambda integrase-like, N-terminal domain"/>
    <property type="match status" value="1"/>
</dbReference>
<dbReference type="STRING" id="416873.SAMN04487951_11926"/>
<dbReference type="Pfam" id="PF00589">
    <property type="entry name" value="Phage_integrase"/>
    <property type="match status" value="1"/>
</dbReference>
<dbReference type="AlphaFoldDB" id="A0A1H0IBP6"/>
<feature type="domain" description="Tyr recombinase" evidence="6">
    <location>
        <begin position="130"/>
        <end position="327"/>
    </location>
</feature>